<proteinExistence type="predicted"/>
<name>A0A3R9IFN7_STROR</name>
<reference evidence="1 2" key="1">
    <citation type="submission" date="2018-11" db="EMBL/GenBank/DDBJ databases">
        <title>Species Designations Belie Phenotypic and Genotypic Heterogeneity in Oral Streptococci.</title>
        <authorList>
            <person name="Velsko I."/>
        </authorList>
    </citation>
    <scope>NUCLEOTIDE SEQUENCE [LARGE SCALE GENOMIC DNA]</scope>
    <source>
        <strain evidence="1 2">BCC19</strain>
    </source>
</reference>
<protein>
    <submittedName>
        <fullName evidence="1">Uncharacterized protein</fullName>
    </submittedName>
</protein>
<sequence>MNLTIELPITKVFHLNSRIKHKLRIKSTVHLKAF</sequence>
<evidence type="ECO:0000313" key="1">
    <source>
        <dbReference type="EMBL" id="RSI77027.1"/>
    </source>
</evidence>
<dbReference type="EMBL" id="RJNO01000004">
    <property type="protein sequence ID" value="RSI77027.1"/>
    <property type="molecule type" value="Genomic_DNA"/>
</dbReference>
<evidence type="ECO:0000313" key="2">
    <source>
        <dbReference type="Proteomes" id="UP000281197"/>
    </source>
</evidence>
<organism evidence="1 2">
    <name type="scientific">Streptococcus oralis</name>
    <dbReference type="NCBI Taxonomy" id="1303"/>
    <lineage>
        <taxon>Bacteria</taxon>
        <taxon>Bacillati</taxon>
        <taxon>Bacillota</taxon>
        <taxon>Bacilli</taxon>
        <taxon>Lactobacillales</taxon>
        <taxon>Streptococcaceae</taxon>
        <taxon>Streptococcus</taxon>
    </lineage>
</organism>
<comment type="caution">
    <text evidence="1">The sequence shown here is derived from an EMBL/GenBank/DDBJ whole genome shotgun (WGS) entry which is preliminary data.</text>
</comment>
<accession>A0A3R9IFN7</accession>
<dbReference type="AlphaFoldDB" id="A0A3R9IFN7"/>
<gene>
    <name evidence="1" type="ORF">D8858_02685</name>
</gene>
<dbReference type="Proteomes" id="UP000281197">
    <property type="component" value="Unassembled WGS sequence"/>
</dbReference>